<keyword evidence="4" id="KW-1185">Reference proteome</keyword>
<evidence type="ECO:0000259" key="2">
    <source>
        <dbReference type="Pfam" id="PF17172"/>
    </source>
</evidence>
<dbReference type="eggNOG" id="KOG4244">
    <property type="taxonomic scope" value="Eukaryota"/>
</dbReference>
<dbReference type="Proteomes" id="UP000053201">
    <property type="component" value="Unassembled WGS sequence"/>
</dbReference>
<dbReference type="Pfam" id="PF17172">
    <property type="entry name" value="GST_N_4"/>
    <property type="match status" value="1"/>
</dbReference>
<dbReference type="OrthoDB" id="5809458at2759"/>
<evidence type="ECO:0000313" key="4">
    <source>
        <dbReference type="Proteomes" id="UP000053201"/>
    </source>
</evidence>
<dbReference type="VEuPathDB" id="FungiDB:SPPG_02429"/>
<dbReference type="OMA" id="RRIHDKY"/>
<gene>
    <name evidence="3" type="ORF">SPPG_02429</name>
</gene>
<evidence type="ECO:0000256" key="1">
    <source>
        <dbReference type="ARBA" id="ARBA00006475"/>
    </source>
</evidence>
<organism evidence="3 4">
    <name type="scientific">Spizellomyces punctatus (strain DAOM BR117)</name>
    <dbReference type="NCBI Taxonomy" id="645134"/>
    <lineage>
        <taxon>Eukaryota</taxon>
        <taxon>Fungi</taxon>
        <taxon>Fungi incertae sedis</taxon>
        <taxon>Chytridiomycota</taxon>
        <taxon>Chytridiomycota incertae sedis</taxon>
        <taxon>Chytridiomycetes</taxon>
        <taxon>Spizellomycetales</taxon>
        <taxon>Spizellomycetaceae</taxon>
        <taxon>Spizellomyces</taxon>
    </lineage>
</organism>
<dbReference type="GO" id="GO:0005737">
    <property type="term" value="C:cytoplasm"/>
    <property type="evidence" value="ECO:0007669"/>
    <property type="project" value="TreeGrafter"/>
</dbReference>
<dbReference type="SUPFAM" id="SSF52833">
    <property type="entry name" value="Thioredoxin-like"/>
    <property type="match status" value="1"/>
</dbReference>
<evidence type="ECO:0000313" key="3">
    <source>
        <dbReference type="EMBL" id="KND01921.1"/>
    </source>
</evidence>
<name>A0A0L0HKD3_SPIPD</name>
<proteinExistence type="inferred from homology"/>
<sequence length="291" mass="32953">MKSGPFINLTTQTVSHHQIKSMDEQKVSEANVLIIYGFGKDENMPSGSGFCQKVETFARATKIPYELRATLPDRAPKGKLPYITFGDETVADSHFILKYVVQKRISRDLDASLTPSQKADSRAFQSYIEEHLYSCICYERWMVDANYQVVVRESFSAAPSVLRPLLGWYFWRKVRSGLWAQGVGRHSTEEVYGLLEDAVTHLAARLEVQFDITADKSRHIYFHGGESPTQIDVILYAFLANAIATDSNPYFNKLMLAQPALVTFTRQMTTLLFPEYTKVLEKLDAGTLAKD</sequence>
<dbReference type="AlphaFoldDB" id="A0A0L0HKD3"/>
<feature type="domain" description="Thioredoxin-like fold" evidence="2">
    <location>
        <begin position="50"/>
        <end position="146"/>
    </location>
</feature>
<dbReference type="InterPro" id="IPR040079">
    <property type="entry name" value="Glutathione_S-Trfase"/>
</dbReference>
<dbReference type="InterPro" id="IPR036249">
    <property type="entry name" value="Thioredoxin-like_sf"/>
</dbReference>
<dbReference type="InterPro" id="IPR050931">
    <property type="entry name" value="Mito_Protein_Transport_Metaxin"/>
</dbReference>
<dbReference type="PANTHER" id="PTHR12289:SF41">
    <property type="entry name" value="FAILED AXON CONNECTIONS-RELATED"/>
    <property type="match status" value="1"/>
</dbReference>
<dbReference type="RefSeq" id="XP_016609960.1">
    <property type="nucleotide sequence ID" value="XM_016750718.1"/>
</dbReference>
<accession>A0A0L0HKD3</accession>
<dbReference type="SFLD" id="SFLDG01180">
    <property type="entry name" value="SUF1"/>
    <property type="match status" value="1"/>
</dbReference>
<comment type="similarity">
    <text evidence="1">Belongs to the FAX family.</text>
</comment>
<protein>
    <recommendedName>
        <fullName evidence="2">Thioredoxin-like fold domain-containing protein</fullName>
    </recommendedName>
</protein>
<dbReference type="GeneID" id="27686015"/>
<dbReference type="InterPro" id="IPR012336">
    <property type="entry name" value="Thioredoxin-like_fold"/>
</dbReference>
<dbReference type="EMBL" id="KQ257453">
    <property type="protein sequence ID" value="KND01921.1"/>
    <property type="molecule type" value="Genomic_DNA"/>
</dbReference>
<dbReference type="SFLD" id="SFLDS00019">
    <property type="entry name" value="Glutathione_Transferase_(cytos"/>
    <property type="match status" value="1"/>
</dbReference>
<dbReference type="InterPro" id="IPR026928">
    <property type="entry name" value="FAX/IsoI-like"/>
</dbReference>
<dbReference type="Gene3D" id="3.40.30.10">
    <property type="entry name" value="Glutaredoxin"/>
    <property type="match status" value="1"/>
</dbReference>
<dbReference type="SFLD" id="SFLDG01200">
    <property type="entry name" value="SUF1.1"/>
    <property type="match status" value="1"/>
</dbReference>
<reference evidence="3 4" key="1">
    <citation type="submission" date="2009-08" db="EMBL/GenBank/DDBJ databases">
        <title>The Genome Sequence of Spizellomyces punctatus strain DAOM BR117.</title>
        <authorList>
            <consortium name="The Broad Institute Genome Sequencing Platform"/>
            <person name="Russ C."/>
            <person name="Cuomo C."/>
            <person name="Shea T."/>
            <person name="Young S.K."/>
            <person name="Zeng Q."/>
            <person name="Koehrsen M."/>
            <person name="Haas B."/>
            <person name="Borodovsky M."/>
            <person name="Guigo R."/>
            <person name="Alvarado L."/>
            <person name="Berlin A."/>
            <person name="Bochicchio J."/>
            <person name="Borenstein D."/>
            <person name="Chapman S."/>
            <person name="Chen Z."/>
            <person name="Engels R."/>
            <person name="Freedman E."/>
            <person name="Gellesch M."/>
            <person name="Goldberg J."/>
            <person name="Griggs A."/>
            <person name="Gujja S."/>
            <person name="Heiman D."/>
            <person name="Hepburn T."/>
            <person name="Howarth C."/>
            <person name="Jen D."/>
            <person name="Larson L."/>
            <person name="Lewis B."/>
            <person name="Mehta T."/>
            <person name="Park D."/>
            <person name="Pearson M."/>
            <person name="Roberts A."/>
            <person name="Saif S."/>
            <person name="Shenoy N."/>
            <person name="Sisk P."/>
            <person name="Stolte C."/>
            <person name="Sykes S."/>
            <person name="Thomson T."/>
            <person name="Walk T."/>
            <person name="White J."/>
            <person name="Yandava C."/>
            <person name="Burger G."/>
            <person name="Gray M.W."/>
            <person name="Holland P.W.H."/>
            <person name="King N."/>
            <person name="Lang F.B.F."/>
            <person name="Roger A.J."/>
            <person name="Ruiz-Trillo I."/>
            <person name="Lander E."/>
            <person name="Nusbaum C."/>
        </authorList>
    </citation>
    <scope>NUCLEOTIDE SEQUENCE [LARGE SCALE GENOMIC DNA]</scope>
    <source>
        <strain evidence="3 4">DAOM BR117</strain>
    </source>
</reference>
<dbReference type="PANTHER" id="PTHR12289">
    <property type="entry name" value="METAXIN RELATED"/>
    <property type="match status" value="1"/>
</dbReference>
<dbReference type="InParanoid" id="A0A0L0HKD3"/>